<dbReference type="InterPro" id="IPR002123">
    <property type="entry name" value="Plipid/glycerol_acylTrfase"/>
</dbReference>
<dbReference type="SUPFAM" id="SSF69593">
    <property type="entry name" value="Glycerol-3-phosphate (1)-acyltransferase"/>
    <property type="match status" value="1"/>
</dbReference>
<protein>
    <recommendedName>
        <fullName evidence="2">Phospholipid/glycerol acyltransferase domain-containing protein</fullName>
    </recommendedName>
</protein>
<gene>
    <name evidence="3" type="ORF">PHLGIDRAFT_34495</name>
</gene>
<dbReference type="AlphaFoldDB" id="A0A0C3S298"/>
<dbReference type="GO" id="GO:0016287">
    <property type="term" value="F:glycerone-phosphate O-acyltransferase activity"/>
    <property type="evidence" value="ECO:0007669"/>
    <property type="project" value="TreeGrafter"/>
</dbReference>
<feature type="compositionally biased region" description="Basic and acidic residues" evidence="1">
    <location>
        <begin position="575"/>
        <end position="588"/>
    </location>
</feature>
<evidence type="ECO:0000313" key="4">
    <source>
        <dbReference type="Proteomes" id="UP000053257"/>
    </source>
</evidence>
<accession>A0A0C3S298</accession>
<dbReference type="HOGENOM" id="CLU_026175_1_0_1"/>
<feature type="compositionally biased region" description="Low complexity" evidence="1">
    <location>
        <begin position="525"/>
        <end position="534"/>
    </location>
</feature>
<dbReference type="Pfam" id="PF01553">
    <property type="entry name" value="Acyltransferase"/>
    <property type="match status" value="1"/>
</dbReference>
<dbReference type="GO" id="GO:0004366">
    <property type="term" value="F:glycerol-3-phosphate O-acyltransferase activity"/>
    <property type="evidence" value="ECO:0007669"/>
    <property type="project" value="TreeGrafter"/>
</dbReference>
<evidence type="ECO:0000259" key="2">
    <source>
        <dbReference type="SMART" id="SM00563"/>
    </source>
</evidence>
<organism evidence="3 4">
    <name type="scientific">Phlebiopsis gigantea (strain 11061_1 CR5-6)</name>
    <name type="common">White-rot fungus</name>
    <name type="synonym">Peniophora gigantea</name>
    <dbReference type="NCBI Taxonomy" id="745531"/>
    <lineage>
        <taxon>Eukaryota</taxon>
        <taxon>Fungi</taxon>
        <taxon>Dikarya</taxon>
        <taxon>Basidiomycota</taxon>
        <taxon>Agaricomycotina</taxon>
        <taxon>Agaricomycetes</taxon>
        <taxon>Polyporales</taxon>
        <taxon>Phanerochaetaceae</taxon>
        <taxon>Phlebiopsis</taxon>
    </lineage>
</organism>
<dbReference type="EMBL" id="KN840467">
    <property type="protein sequence ID" value="KIP09346.1"/>
    <property type="molecule type" value="Genomic_DNA"/>
</dbReference>
<feature type="domain" description="Phospholipid/glycerol acyltransferase" evidence="2">
    <location>
        <begin position="54"/>
        <end position="192"/>
    </location>
</feature>
<name>A0A0C3S298_PHLG1</name>
<dbReference type="SMART" id="SM00563">
    <property type="entry name" value="PlsC"/>
    <property type="match status" value="1"/>
</dbReference>
<feature type="region of interest" description="Disordered" evidence="1">
    <location>
        <begin position="508"/>
        <end position="595"/>
    </location>
</feature>
<evidence type="ECO:0000313" key="3">
    <source>
        <dbReference type="EMBL" id="KIP09346.1"/>
    </source>
</evidence>
<evidence type="ECO:0000256" key="1">
    <source>
        <dbReference type="SAM" id="MobiDB-lite"/>
    </source>
</evidence>
<dbReference type="STRING" id="745531.A0A0C3S298"/>
<reference evidence="3 4" key="1">
    <citation type="journal article" date="2014" name="PLoS Genet.">
        <title>Analysis of the Phlebiopsis gigantea genome, transcriptome and secretome provides insight into its pioneer colonization strategies of wood.</title>
        <authorList>
            <person name="Hori C."/>
            <person name="Ishida T."/>
            <person name="Igarashi K."/>
            <person name="Samejima M."/>
            <person name="Suzuki H."/>
            <person name="Master E."/>
            <person name="Ferreira P."/>
            <person name="Ruiz-Duenas F.J."/>
            <person name="Held B."/>
            <person name="Canessa P."/>
            <person name="Larrondo L.F."/>
            <person name="Schmoll M."/>
            <person name="Druzhinina I.S."/>
            <person name="Kubicek C.P."/>
            <person name="Gaskell J.A."/>
            <person name="Kersten P."/>
            <person name="St John F."/>
            <person name="Glasner J."/>
            <person name="Sabat G."/>
            <person name="Splinter BonDurant S."/>
            <person name="Syed K."/>
            <person name="Yadav J."/>
            <person name="Mgbeahuruike A.C."/>
            <person name="Kovalchuk A."/>
            <person name="Asiegbu F.O."/>
            <person name="Lackner G."/>
            <person name="Hoffmeister D."/>
            <person name="Rencoret J."/>
            <person name="Gutierrez A."/>
            <person name="Sun H."/>
            <person name="Lindquist E."/>
            <person name="Barry K."/>
            <person name="Riley R."/>
            <person name="Grigoriev I.V."/>
            <person name="Henrissat B."/>
            <person name="Kues U."/>
            <person name="Berka R.M."/>
            <person name="Martinez A.T."/>
            <person name="Covert S.F."/>
            <person name="Blanchette R.A."/>
            <person name="Cullen D."/>
        </authorList>
    </citation>
    <scope>NUCLEOTIDE SEQUENCE [LARGE SCALE GENOMIC DNA]</scope>
    <source>
        <strain evidence="3 4">11061_1 CR5-6</strain>
    </source>
</reference>
<dbReference type="PANTHER" id="PTHR31605:SF0">
    <property type="entry name" value="GLYCEROL-3-PHOSPHATE O-ACYLTRANSFERASE 1"/>
    <property type="match status" value="1"/>
</dbReference>
<dbReference type="OrthoDB" id="1044435at2759"/>
<proteinExistence type="predicted"/>
<sequence>MVRPVRRLAIGQPCFCLLCALLPRDSSQRGMNGQLVYRSLRQLSAWALDGFYSDVHVSGHENVPATGPVVLQVLSCRLLMFANPVLRAVMASSGSIPVQRIPNSIGAAGTPGAPPDTRLALLRETFRALDAGEVVGVFPEGTSYTAPQIAQVKEGAAWVALEYARWQLQHAAAGAQGKSKKLTLVPVGIVYSDKTRFKSRVFVRFGEPIELEQYTRRHLASADPRVEVQSLTSEIEARLFRLTVNTTTWDHFFAGSIARDIASDEIDTADSDTFIRDSQSYLNQLAARNDTEMVESLVKYYTLLHYTAISHGTLATLYREDDYPTRYQGLVVFVRQLAWSIAHPLSIAFLPVGLVHLPAYIAGTLAGKYLANPKEPETIAERKAVCAGLAFFATSASIGMKAYTFLSEAITSAVQRGTLRSLSDQSTTASALTYIGRAQIAPSFCKVLGMATAVVCTTWILFRWHRALVPWNYKQLQRTSAAWTIFTATWLPASAALTSAQLASVRRPPLPAPNPFIKRRGGTSAAAERAPAARDSGSRGLPSARLLTQRRPCDASLGAYGSRRVPSDSIHPTHRSVEFDRGRADRGEPPSTWVP</sequence>
<dbReference type="InterPro" id="IPR052744">
    <property type="entry name" value="GPAT/DAPAT"/>
</dbReference>
<keyword evidence="4" id="KW-1185">Reference proteome</keyword>
<dbReference type="GO" id="GO:0008654">
    <property type="term" value="P:phospholipid biosynthetic process"/>
    <property type="evidence" value="ECO:0007669"/>
    <property type="project" value="TreeGrafter"/>
</dbReference>
<dbReference type="PANTHER" id="PTHR31605">
    <property type="entry name" value="GLYCEROL-3-PHOSPHATE O-ACYLTRANSFERASE 1"/>
    <property type="match status" value="1"/>
</dbReference>
<dbReference type="Proteomes" id="UP000053257">
    <property type="component" value="Unassembled WGS sequence"/>
</dbReference>